<reference evidence="1 2" key="1">
    <citation type="submission" date="2018-04" db="EMBL/GenBank/DDBJ databases">
        <title>Thalassorhabdus spongiae gen. nov., sp. nov., isolated from a marine sponge in South-West Iceland.</title>
        <authorList>
            <person name="Knobloch S."/>
            <person name="Daussin A."/>
            <person name="Johannsson R."/>
            <person name="Marteinsson V.T."/>
        </authorList>
    </citation>
    <scope>NUCLEOTIDE SEQUENCE [LARGE SCALE GENOMIC DNA]</scope>
    <source>
        <strain evidence="1 2">Hp12</strain>
    </source>
</reference>
<name>A0A2V1GVH8_9GAMM</name>
<keyword evidence="2" id="KW-1185">Reference proteome</keyword>
<sequence>MIASENSPMKNLLFPILSSVSIAVLATGCSSSNNDSAVIAGALDQNITKAEVSNDNISGLWLQYSDVSIEPTSENLTGSAHQISSTVVKIVEKDGEFYLSRCSGENQDDYSEEKISLGEDNKFTADYRTGTITDNKKIDLIVNIDNFYRFIGPVGPTLQKNPQASDDFDTKIINANATLYKVRDNTLSSIGKTSINDQEYPIYCMDLVWAQGQSEYKDTQESYFEDRVRFNFEDYMRTGLEFSWKTDIEKEPGYYENSSEERLRAMTNSENNYSYFRGEIPNEFYQATSAFSNYKAAGTLKTDEGGDVPVSLEIDVMKSFPE</sequence>
<dbReference type="AlphaFoldDB" id="A0A2V1GVH8"/>
<organism evidence="1 2">
    <name type="scientific">Pelagibaculum spongiae</name>
    <dbReference type="NCBI Taxonomy" id="2080658"/>
    <lineage>
        <taxon>Bacteria</taxon>
        <taxon>Pseudomonadati</taxon>
        <taxon>Pseudomonadota</taxon>
        <taxon>Gammaproteobacteria</taxon>
        <taxon>Oceanospirillales</taxon>
        <taxon>Pelagibaculum</taxon>
    </lineage>
</organism>
<dbReference type="RefSeq" id="WP_116686410.1">
    <property type="nucleotide sequence ID" value="NZ_CAWNYD010000002.1"/>
</dbReference>
<proteinExistence type="predicted"/>
<dbReference type="Proteomes" id="UP000244906">
    <property type="component" value="Unassembled WGS sequence"/>
</dbReference>
<comment type="caution">
    <text evidence="1">The sequence shown here is derived from an EMBL/GenBank/DDBJ whole genome shotgun (WGS) entry which is preliminary data.</text>
</comment>
<protein>
    <submittedName>
        <fullName evidence="1">Uncharacterized protein</fullName>
    </submittedName>
</protein>
<gene>
    <name evidence="1" type="ORF">DC094_07010</name>
</gene>
<evidence type="ECO:0000313" key="1">
    <source>
        <dbReference type="EMBL" id="PVZ70338.1"/>
    </source>
</evidence>
<dbReference type="EMBL" id="QDDL01000002">
    <property type="protein sequence ID" value="PVZ70338.1"/>
    <property type="molecule type" value="Genomic_DNA"/>
</dbReference>
<evidence type="ECO:0000313" key="2">
    <source>
        <dbReference type="Proteomes" id="UP000244906"/>
    </source>
</evidence>
<accession>A0A2V1GVH8</accession>